<dbReference type="PANTHER" id="PTHR23310:SF122">
    <property type="entry name" value="ACYL-COA-BINDING DOMAIN-CONTAINING PROTEIN 3"/>
    <property type="match status" value="1"/>
</dbReference>
<keyword evidence="2" id="KW-0446">Lipid-binding</keyword>
<dbReference type="InterPro" id="IPR014352">
    <property type="entry name" value="FERM/acyl-CoA-bd_prot_sf"/>
</dbReference>
<dbReference type="OrthoDB" id="71307at2759"/>
<dbReference type="PANTHER" id="PTHR23310">
    <property type="entry name" value="ACYL-COA-BINDING PROTEIN, ACBP"/>
    <property type="match status" value="1"/>
</dbReference>
<dbReference type="InterPro" id="IPR000582">
    <property type="entry name" value="Acyl-CoA-binding_protein"/>
</dbReference>
<feature type="compositionally biased region" description="Polar residues" evidence="4">
    <location>
        <begin position="319"/>
        <end position="328"/>
    </location>
</feature>
<sequence>MEIVKELLVTGVFAVLFSFLIAKLVSLALSSGDSCSKNVNREVITAEEIVGEEAGEVIAEELRFPERLQVEGLKTEIKTEFVEQVTEKIDEFITESSGFEDVNESTNREEILLENEERELAQELIEAILKEEEYKLKGGELDNEEVKQVNLASSINENREDETFGIELGVVETDSKEKMNEIEVNDDEDDDWEGIERSEFETMFGEAAKFVVESGDKDERFASAGSDVQMKLYGLHKVATEGTCLQQPPMALKVSARAKWNAWQRLGNMSPEAAMEQYIALVSDRAPGWMEDKPGGDSKPGSSEVTNPVAVTPNLSTFPSRQPDSTDAMTCKNPEPTLGAEERDLTGGSNWITGYRLLIHAYCIFPHMPFSPKPLQELAGSWEALN</sequence>
<dbReference type="Pfam" id="PF00887">
    <property type="entry name" value="ACBP"/>
    <property type="match status" value="1"/>
</dbReference>
<keyword evidence="3" id="KW-0175">Coiled coil</keyword>
<protein>
    <submittedName>
        <fullName evidence="6">ACYL-COA-BINDING DOMAIN-CONTAINING PROTEIN 3</fullName>
    </submittedName>
</protein>
<dbReference type="AlphaFoldDB" id="A0A9Q0SQQ3"/>
<evidence type="ECO:0000259" key="5">
    <source>
        <dbReference type="PROSITE" id="PS51228"/>
    </source>
</evidence>
<evidence type="ECO:0000313" key="6">
    <source>
        <dbReference type="EMBL" id="KAJ6685830.1"/>
    </source>
</evidence>
<dbReference type="Proteomes" id="UP001151532">
    <property type="component" value="Chromosome 2"/>
</dbReference>
<feature type="coiled-coil region" evidence="3">
    <location>
        <begin position="103"/>
        <end position="133"/>
    </location>
</feature>
<dbReference type="SUPFAM" id="SSF47027">
    <property type="entry name" value="Acyl-CoA binding protein"/>
    <property type="match status" value="1"/>
</dbReference>
<feature type="domain" description="ACB" evidence="5">
    <location>
        <begin position="200"/>
        <end position="291"/>
    </location>
</feature>
<dbReference type="EMBL" id="JAPFFK010000019">
    <property type="protein sequence ID" value="KAJ6685830.1"/>
    <property type="molecule type" value="Genomic_DNA"/>
</dbReference>
<dbReference type="GO" id="GO:0006631">
    <property type="term" value="P:fatty acid metabolic process"/>
    <property type="evidence" value="ECO:0007669"/>
    <property type="project" value="TreeGrafter"/>
</dbReference>
<reference evidence="6" key="1">
    <citation type="submission" date="2022-11" db="EMBL/GenBank/DDBJ databases">
        <authorList>
            <person name="Hyden B.L."/>
            <person name="Feng K."/>
            <person name="Yates T."/>
            <person name="Jawdy S."/>
            <person name="Smart L.B."/>
            <person name="Muchero W."/>
        </authorList>
    </citation>
    <scope>NUCLEOTIDE SEQUENCE</scope>
    <source>
        <tissue evidence="6">Shoot tip</tissue>
    </source>
</reference>
<gene>
    <name evidence="6" type="ORF">OIU79_015778</name>
</gene>
<comment type="caution">
    <text evidence="6">The sequence shown here is derived from an EMBL/GenBank/DDBJ whole genome shotgun (WGS) entry which is preliminary data.</text>
</comment>
<proteinExistence type="inferred from homology"/>
<dbReference type="PRINTS" id="PR00689">
    <property type="entry name" value="ACOABINDINGP"/>
</dbReference>
<evidence type="ECO:0000256" key="4">
    <source>
        <dbReference type="SAM" id="MobiDB-lite"/>
    </source>
</evidence>
<evidence type="ECO:0000313" key="7">
    <source>
        <dbReference type="Proteomes" id="UP001151532"/>
    </source>
</evidence>
<evidence type="ECO:0000256" key="1">
    <source>
        <dbReference type="ARBA" id="ARBA00005567"/>
    </source>
</evidence>
<dbReference type="PROSITE" id="PS51228">
    <property type="entry name" value="ACB_2"/>
    <property type="match status" value="1"/>
</dbReference>
<dbReference type="InterPro" id="IPR035984">
    <property type="entry name" value="Acyl-CoA-binding_sf"/>
</dbReference>
<dbReference type="Gene3D" id="1.20.80.10">
    <property type="match status" value="1"/>
</dbReference>
<reference evidence="6" key="2">
    <citation type="journal article" date="2023" name="Int. J. Mol. Sci.">
        <title>De Novo Assembly and Annotation of 11 Diverse Shrub Willow (Salix) Genomes Reveals Novel Gene Organization in Sex-Linked Regions.</title>
        <authorList>
            <person name="Hyden B."/>
            <person name="Feng K."/>
            <person name="Yates T.B."/>
            <person name="Jawdy S."/>
            <person name="Cereghino C."/>
            <person name="Smart L.B."/>
            <person name="Muchero W."/>
        </authorList>
    </citation>
    <scope>NUCLEOTIDE SEQUENCE</scope>
    <source>
        <tissue evidence="6">Shoot tip</tissue>
    </source>
</reference>
<evidence type="ECO:0000256" key="2">
    <source>
        <dbReference type="ARBA" id="ARBA00023121"/>
    </source>
</evidence>
<feature type="region of interest" description="Disordered" evidence="4">
    <location>
        <begin position="319"/>
        <end position="344"/>
    </location>
</feature>
<evidence type="ECO:0000256" key="3">
    <source>
        <dbReference type="SAM" id="Coils"/>
    </source>
</evidence>
<comment type="similarity">
    <text evidence="1">Belongs to the ACBP family.</text>
</comment>
<dbReference type="GO" id="GO:0000062">
    <property type="term" value="F:fatty-acyl-CoA binding"/>
    <property type="evidence" value="ECO:0007669"/>
    <property type="project" value="InterPro"/>
</dbReference>
<accession>A0A9Q0SQQ3</accession>
<organism evidence="6 7">
    <name type="scientific">Salix purpurea</name>
    <name type="common">Purple osier willow</name>
    <dbReference type="NCBI Taxonomy" id="77065"/>
    <lineage>
        <taxon>Eukaryota</taxon>
        <taxon>Viridiplantae</taxon>
        <taxon>Streptophyta</taxon>
        <taxon>Embryophyta</taxon>
        <taxon>Tracheophyta</taxon>
        <taxon>Spermatophyta</taxon>
        <taxon>Magnoliopsida</taxon>
        <taxon>eudicotyledons</taxon>
        <taxon>Gunneridae</taxon>
        <taxon>Pentapetalae</taxon>
        <taxon>rosids</taxon>
        <taxon>fabids</taxon>
        <taxon>Malpighiales</taxon>
        <taxon>Salicaceae</taxon>
        <taxon>Saliceae</taxon>
        <taxon>Salix</taxon>
    </lineage>
</organism>
<name>A0A9Q0SQQ3_SALPP</name>
<keyword evidence="7" id="KW-1185">Reference proteome</keyword>